<dbReference type="Pfam" id="PF00106">
    <property type="entry name" value="adh_short"/>
    <property type="match status" value="1"/>
</dbReference>
<reference evidence="4" key="1">
    <citation type="journal article" date="2020" name="Stud. Mycol.">
        <title>101 Dothideomycetes genomes: a test case for predicting lifestyles and emergence of pathogens.</title>
        <authorList>
            <person name="Haridas S."/>
            <person name="Albert R."/>
            <person name="Binder M."/>
            <person name="Bloem J."/>
            <person name="Labutti K."/>
            <person name="Salamov A."/>
            <person name="Andreopoulos B."/>
            <person name="Baker S."/>
            <person name="Barry K."/>
            <person name="Bills G."/>
            <person name="Bluhm B."/>
            <person name="Cannon C."/>
            <person name="Castanera R."/>
            <person name="Culley D."/>
            <person name="Daum C."/>
            <person name="Ezra D."/>
            <person name="Gonzalez J."/>
            <person name="Henrissat B."/>
            <person name="Kuo A."/>
            <person name="Liang C."/>
            <person name="Lipzen A."/>
            <person name="Lutzoni F."/>
            <person name="Magnuson J."/>
            <person name="Mondo S."/>
            <person name="Nolan M."/>
            <person name="Ohm R."/>
            <person name="Pangilinan J."/>
            <person name="Park H.-J."/>
            <person name="Ramirez L."/>
            <person name="Alfaro M."/>
            <person name="Sun H."/>
            <person name="Tritt A."/>
            <person name="Yoshinaga Y."/>
            <person name="Zwiers L.-H."/>
            <person name="Turgeon B."/>
            <person name="Goodwin S."/>
            <person name="Spatafora J."/>
            <person name="Crous P."/>
            <person name="Grigoriev I."/>
        </authorList>
    </citation>
    <scope>NUCLEOTIDE SEQUENCE</scope>
    <source>
        <strain evidence="4">CBS 269.34</strain>
    </source>
</reference>
<dbReference type="PANTHER" id="PTHR43669:SF15">
    <property type="entry name" value="OXIDOREDUCTASE, SHORT-CHAIN DEHYDROGENASE_REDUCTASE FAMILY (AFU_ORTHOLOGUE AFUA_1G01330)"/>
    <property type="match status" value="1"/>
</dbReference>
<dbReference type="InterPro" id="IPR036291">
    <property type="entry name" value="NAD(P)-bd_dom_sf"/>
</dbReference>
<evidence type="ECO:0000256" key="3">
    <source>
        <dbReference type="ARBA" id="ARBA00023002"/>
    </source>
</evidence>
<dbReference type="Proteomes" id="UP000799750">
    <property type="component" value="Unassembled WGS sequence"/>
</dbReference>
<keyword evidence="3" id="KW-0560">Oxidoreductase</keyword>
<dbReference type="PRINTS" id="PR01167">
    <property type="entry name" value="INSADHFAMILY"/>
</dbReference>
<dbReference type="InterPro" id="IPR002347">
    <property type="entry name" value="SDR_fam"/>
</dbReference>
<dbReference type="InterPro" id="IPR020904">
    <property type="entry name" value="Sc_DH/Rdtase_CS"/>
</dbReference>
<accession>A0A6A6R4B8</accession>
<keyword evidence="2" id="KW-0521">NADP</keyword>
<evidence type="ECO:0000256" key="1">
    <source>
        <dbReference type="ARBA" id="ARBA00006484"/>
    </source>
</evidence>
<evidence type="ECO:0000313" key="4">
    <source>
        <dbReference type="EMBL" id="KAF2499192.1"/>
    </source>
</evidence>
<dbReference type="GO" id="GO:0016491">
    <property type="term" value="F:oxidoreductase activity"/>
    <property type="evidence" value="ECO:0007669"/>
    <property type="project" value="UniProtKB-KW"/>
</dbReference>
<dbReference type="SUPFAM" id="SSF51735">
    <property type="entry name" value="NAD(P)-binding Rossmann-fold domains"/>
    <property type="match status" value="1"/>
</dbReference>
<comment type="similarity">
    <text evidence="1">Belongs to the short-chain dehydrogenases/reductases (SDR) family.</text>
</comment>
<dbReference type="EMBL" id="MU004184">
    <property type="protein sequence ID" value="KAF2499192.1"/>
    <property type="molecule type" value="Genomic_DNA"/>
</dbReference>
<proteinExistence type="inferred from homology"/>
<dbReference type="PROSITE" id="PS00061">
    <property type="entry name" value="ADH_SHORT"/>
    <property type="match status" value="1"/>
</dbReference>
<organism evidence="4 5">
    <name type="scientific">Lophium mytilinum</name>
    <dbReference type="NCBI Taxonomy" id="390894"/>
    <lineage>
        <taxon>Eukaryota</taxon>
        <taxon>Fungi</taxon>
        <taxon>Dikarya</taxon>
        <taxon>Ascomycota</taxon>
        <taxon>Pezizomycotina</taxon>
        <taxon>Dothideomycetes</taxon>
        <taxon>Pleosporomycetidae</taxon>
        <taxon>Mytilinidiales</taxon>
        <taxon>Mytilinidiaceae</taxon>
        <taxon>Lophium</taxon>
    </lineage>
</organism>
<protein>
    <submittedName>
        <fullName evidence="4">Oxidoreductase</fullName>
    </submittedName>
</protein>
<evidence type="ECO:0000256" key="2">
    <source>
        <dbReference type="ARBA" id="ARBA00022857"/>
    </source>
</evidence>
<dbReference type="PANTHER" id="PTHR43669">
    <property type="entry name" value="5-KETO-D-GLUCONATE 5-REDUCTASE"/>
    <property type="match status" value="1"/>
</dbReference>
<gene>
    <name evidence="4" type="ORF">BU16DRAFT_454661</name>
</gene>
<name>A0A6A6R4B8_9PEZI</name>
<sequence>MSFPYKHVLLVGATAGIGKAMAHRLVQEGVKVTAVGRRQDRLDEFVTTHGANKTSAERVDIADSNAMPKFAAEYIPISDDTSITSLFQSTIINLAEPAKWDMQAIHNDVSVNFTSFVNLTHAFLPFLLNKRSKTSLIYTTSHLAYIPAAGLSGYSASKAALSSFILCLREEPRNSSIKVIEVSLPVLTFLGELHDYMGPAGRELGMPVSDFTDAAFAGLAAGKDEVLVDDLADAGTAVEKLSQTVGERRSACNGLSKMLRGGKD</sequence>
<keyword evidence="5" id="KW-1185">Reference proteome</keyword>
<evidence type="ECO:0000313" key="5">
    <source>
        <dbReference type="Proteomes" id="UP000799750"/>
    </source>
</evidence>
<dbReference type="OrthoDB" id="37659at2759"/>
<dbReference type="Gene3D" id="3.40.50.720">
    <property type="entry name" value="NAD(P)-binding Rossmann-like Domain"/>
    <property type="match status" value="1"/>
</dbReference>
<dbReference type="AlphaFoldDB" id="A0A6A6R4B8"/>